<dbReference type="RefSeq" id="XP_002741559.1">
    <property type="nucleotide sequence ID" value="XM_002741513.1"/>
</dbReference>
<feature type="transmembrane region" description="Helical" evidence="3">
    <location>
        <begin position="147"/>
        <end position="171"/>
    </location>
</feature>
<evidence type="ECO:0000256" key="3">
    <source>
        <dbReference type="SAM" id="Phobius"/>
    </source>
</evidence>
<evidence type="ECO:0000256" key="2">
    <source>
        <dbReference type="PROSITE-ProRule" id="PRU00124"/>
    </source>
</evidence>
<dbReference type="PROSITE" id="PS50068">
    <property type="entry name" value="LDLRA_2"/>
    <property type="match status" value="1"/>
</dbReference>
<keyword evidence="3" id="KW-0472">Membrane</keyword>
<keyword evidence="3" id="KW-1133">Transmembrane helix</keyword>
<organism evidence="4 5">
    <name type="scientific">Saccoglossus kowalevskii</name>
    <name type="common">Acorn worm</name>
    <dbReference type="NCBI Taxonomy" id="10224"/>
    <lineage>
        <taxon>Eukaryota</taxon>
        <taxon>Metazoa</taxon>
        <taxon>Hemichordata</taxon>
        <taxon>Enteropneusta</taxon>
        <taxon>Harrimaniidae</taxon>
        <taxon>Saccoglossus</taxon>
    </lineage>
</organism>
<gene>
    <name evidence="5" type="primary">LOC100375300</name>
</gene>
<keyword evidence="3" id="KW-0812">Transmembrane</keyword>
<evidence type="ECO:0000313" key="4">
    <source>
        <dbReference type="Proteomes" id="UP000694865"/>
    </source>
</evidence>
<proteinExistence type="predicted"/>
<sequence length="176" mass="19416">MPNIVRVSPTAVVLRSRSHMYGLTNFPTQTRDTIYVLPVVLFCTIAVASQEVTDIAAKDDDLCYPCLVNGEGICLVWALRCDGIDHCDKGSDEDFDLCYGDSCLAVLPDFRRCDGKKDCRDGRDEYYDGCHDDEATSSSSVFGNASVAVAASFLIGVVVVITWLYFLYMLLLSEKP</sequence>
<evidence type="ECO:0000313" key="5">
    <source>
        <dbReference type="RefSeq" id="XP_002741559.1"/>
    </source>
</evidence>
<accession>A0ABM0H0L6</accession>
<reference evidence="5" key="1">
    <citation type="submission" date="2025-08" db="UniProtKB">
        <authorList>
            <consortium name="RefSeq"/>
        </authorList>
    </citation>
    <scope>IDENTIFICATION</scope>
    <source>
        <tissue evidence="5">Testes</tissue>
    </source>
</reference>
<evidence type="ECO:0000256" key="1">
    <source>
        <dbReference type="ARBA" id="ARBA00023157"/>
    </source>
</evidence>
<dbReference type="PRINTS" id="PR00261">
    <property type="entry name" value="LDLRECEPTOR"/>
</dbReference>
<dbReference type="InterPro" id="IPR002172">
    <property type="entry name" value="LDrepeatLR_classA_rpt"/>
</dbReference>
<keyword evidence="1" id="KW-1015">Disulfide bond</keyword>
<name>A0ABM0H0L6_SACKO</name>
<dbReference type="Proteomes" id="UP000694865">
    <property type="component" value="Unplaced"/>
</dbReference>
<comment type="caution">
    <text evidence="2">Lacks conserved residue(s) required for the propagation of feature annotation.</text>
</comment>
<dbReference type="GeneID" id="100375300"/>
<protein>
    <submittedName>
        <fullName evidence="5">Uncharacterized protein LOC100375300</fullName>
    </submittedName>
</protein>
<keyword evidence="4" id="KW-1185">Reference proteome</keyword>